<evidence type="ECO:0000256" key="3">
    <source>
        <dbReference type="ARBA" id="ARBA00022741"/>
    </source>
</evidence>
<proteinExistence type="predicted"/>
<dbReference type="InterPro" id="IPR011009">
    <property type="entry name" value="Kinase-like_dom_sf"/>
</dbReference>
<keyword evidence="9" id="KW-1185">Reference proteome</keyword>
<feature type="region of interest" description="Disordered" evidence="7">
    <location>
        <begin position="348"/>
        <end position="409"/>
    </location>
</feature>
<dbReference type="InterPro" id="IPR000719">
    <property type="entry name" value="Prot_kinase_dom"/>
</dbReference>
<dbReference type="Gene3D" id="1.10.510.10">
    <property type="entry name" value="Transferase(Phosphotransferase) domain 1"/>
    <property type="match status" value="1"/>
</dbReference>
<dbReference type="KEGG" id="aten:116289293"/>
<feature type="compositionally biased region" description="Low complexity" evidence="7">
    <location>
        <begin position="351"/>
        <end position="371"/>
    </location>
</feature>
<dbReference type="SMART" id="SM00220">
    <property type="entry name" value="S_TKc"/>
    <property type="match status" value="1"/>
</dbReference>
<evidence type="ECO:0000259" key="8">
    <source>
        <dbReference type="PROSITE" id="PS50011"/>
    </source>
</evidence>
<dbReference type="Proteomes" id="UP000515163">
    <property type="component" value="Unplaced"/>
</dbReference>
<gene>
    <name evidence="10" type="primary">LOC116289293</name>
</gene>
<dbReference type="AlphaFoldDB" id="A0A6P8H944"/>
<evidence type="ECO:0000313" key="9">
    <source>
        <dbReference type="Proteomes" id="UP000515163"/>
    </source>
</evidence>
<evidence type="ECO:0000256" key="1">
    <source>
        <dbReference type="ARBA" id="ARBA00022527"/>
    </source>
</evidence>
<keyword evidence="5 6" id="KW-0067">ATP-binding</keyword>
<name>A0A6P8H944_ACTTE</name>
<evidence type="ECO:0000256" key="4">
    <source>
        <dbReference type="ARBA" id="ARBA00022777"/>
    </source>
</evidence>
<organism evidence="9 10">
    <name type="scientific">Actinia tenebrosa</name>
    <name type="common">Australian red waratah sea anemone</name>
    <dbReference type="NCBI Taxonomy" id="6105"/>
    <lineage>
        <taxon>Eukaryota</taxon>
        <taxon>Metazoa</taxon>
        <taxon>Cnidaria</taxon>
        <taxon>Anthozoa</taxon>
        <taxon>Hexacorallia</taxon>
        <taxon>Actiniaria</taxon>
        <taxon>Actiniidae</taxon>
        <taxon>Actinia</taxon>
    </lineage>
</organism>
<evidence type="ECO:0000313" key="10">
    <source>
        <dbReference type="RefSeq" id="XP_031552046.1"/>
    </source>
</evidence>
<dbReference type="RefSeq" id="XP_031552046.1">
    <property type="nucleotide sequence ID" value="XM_031696186.1"/>
</dbReference>
<dbReference type="PANTHER" id="PTHR24347">
    <property type="entry name" value="SERINE/THREONINE-PROTEIN KINASE"/>
    <property type="match status" value="1"/>
</dbReference>
<keyword evidence="4" id="KW-0418">Kinase</keyword>
<dbReference type="FunFam" id="1.10.510.10:FF:000026">
    <property type="entry name" value="Calcium/calmodulin-dependent protein kinase type 1"/>
    <property type="match status" value="1"/>
</dbReference>
<dbReference type="GO" id="GO:0004674">
    <property type="term" value="F:protein serine/threonine kinase activity"/>
    <property type="evidence" value="ECO:0007669"/>
    <property type="project" value="UniProtKB-KW"/>
</dbReference>
<feature type="domain" description="Protein kinase" evidence="8">
    <location>
        <begin position="68"/>
        <end position="323"/>
    </location>
</feature>
<dbReference type="PROSITE" id="PS00107">
    <property type="entry name" value="PROTEIN_KINASE_ATP"/>
    <property type="match status" value="1"/>
</dbReference>
<dbReference type="PROSITE" id="PS50011">
    <property type="entry name" value="PROTEIN_KINASE_DOM"/>
    <property type="match status" value="1"/>
</dbReference>
<reference evidence="10" key="1">
    <citation type="submission" date="2025-08" db="UniProtKB">
        <authorList>
            <consortium name="RefSeq"/>
        </authorList>
    </citation>
    <scope>IDENTIFICATION</scope>
    <source>
        <tissue evidence="10">Tentacle</tissue>
    </source>
</reference>
<dbReference type="InterPro" id="IPR017441">
    <property type="entry name" value="Protein_kinase_ATP_BS"/>
</dbReference>
<keyword evidence="3 6" id="KW-0547">Nucleotide-binding</keyword>
<protein>
    <submittedName>
        <fullName evidence="10">Serine/threonine-protein kinase H1-like</fullName>
    </submittedName>
</protein>
<dbReference type="OrthoDB" id="40902at2759"/>
<dbReference type="GO" id="GO:0005524">
    <property type="term" value="F:ATP binding"/>
    <property type="evidence" value="ECO:0007669"/>
    <property type="project" value="UniProtKB-UniRule"/>
</dbReference>
<feature type="binding site" evidence="6">
    <location>
        <position position="97"/>
    </location>
    <ligand>
        <name>ATP</name>
        <dbReference type="ChEBI" id="CHEBI:30616"/>
    </ligand>
</feature>
<keyword evidence="2" id="KW-0808">Transferase</keyword>
<sequence length="618" mass="69906">MRMGCGRSKKIVSEPTSDCIVNPTLLPEGSRETRWSEHRNNVKRKLTEKGVRGGKFRARFDVRVTEKYEIMALIGKGAFSRVVRVQHKVTKQPYAIKMMKVREGKKAFESELAVLRKVHHAYVVRLYEVFECSNKVYLVMELATGGELFDRIVSRGCFTEQDGTYVLYMVLEGVRYLHSLGITHRDLKPENLLYYHPGNDSKIMITDFGLSKLRKNPDDSTMDTTCGTPDYIAPEILMRRSYTNAVDMWSIGVISYVLLCGALPFADDNNTRLYRAIVEAKYSYKCEPWSDVSDMAKEFIDKLLVVEPEKRMTSEEALQHPWIKSFAASSSFKNLHGSISSNWLKSSSRLNSANSNQSKRSSRSTRSGKSVLSRHHKTIPSQTSTIQHHAEKRMKSSKEASRSTRNSNVKLTKQLVEKLQSVAQEANAELPLKVESTEKQPSTRPVGQNVNCQMSTSSHMKLKDPTEKDDFVLQTIDEPMPEAEEAKYLTAFPPLSQMNYRRNIIQNSFQFAEIRNSRLSNFSEVDEDVLNGGGRSDAISGTMFPAFHPPRQTNNFLDGPVTPRPFAMDIDYSNEANHGSLNSMPAANLTVPTRPRTIMSPRAKRNKVSCSFTDSSTT</sequence>
<dbReference type="PROSITE" id="PS00108">
    <property type="entry name" value="PROTEIN_KINASE_ST"/>
    <property type="match status" value="1"/>
</dbReference>
<accession>A0A6P8H944</accession>
<evidence type="ECO:0000256" key="6">
    <source>
        <dbReference type="PROSITE-ProRule" id="PRU10141"/>
    </source>
</evidence>
<keyword evidence="1" id="KW-0723">Serine/threonine-protein kinase</keyword>
<dbReference type="SUPFAM" id="SSF56112">
    <property type="entry name" value="Protein kinase-like (PK-like)"/>
    <property type="match status" value="1"/>
</dbReference>
<feature type="compositionally biased region" description="Basic and acidic residues" evidence="7">
    <location>
        <begin position="393"/>
        <end position="402"/>
    </location>
</feature>
<dbReference type="FunCoup" id="A0A6P8H944">
    <property type="interactions" value="796"/>
</dbReference>
<dbReference type="GeneID" id="116289293"/>
<evidence type="ECO:0000256" key="2">
    <source>
        <dbReference type="ARBA" id="ARBA00022679"/>
    </source>
</evidence>
<dbReference type="Pfam" id="PF00069">
    <property type="entry name" value="Pkinase"/>
    <property type="match status" value="1"/>
</dbReference>
<evidence type="ECO:0000256" key="5">
    <source>
        <dbReference type="ARBA" id="ARBA00022840"/>
    </source>
</evidence>
<dbReference type="InterPro" id="IPR008271">
    <property type="entry name" value="Ser/Thr_kinase_AS"/>
</dbReference>
<dbReference type="InParanoid" id="A0A6P8H944"/>
<evidence type="ECO:0000256" key="7">
    <source>
        <dbReference type="SAM" id="MobiDB-lite"/>
    </source>
</evidence>